<organism evidence="2 3">
    <name type="scientific">Aquimarina celericrescens</name>
    <dbReference type="NCBI Taxonomy" id="1964542"/>
    <lineage>
        <taxon>Bacteria</taxon>
        <taxon>Pseudomonadati</taxon>
        <taxon>Bacteroidota</taxon>
        <taxon>Flavobacteriia</taxon>
        <taxon>Flavobacteriales</taxon>
        <taxon>Flavobacteriaceae</taxon>
        <taxon>Aquimarina</taxon>
    </lineage>
</organism>
<dbReference type="RefSeq" id="WP_378318479.1">
    <property type="nucleotide sequence ID" value="NZ_JBHUHY010000002.1"/>
</dbReference>
<accession>A0ABW5AUH8</accession>
<dbReference type="Pfam" id="PF12146">
    <property type="entry name" value="Hydrolase_4"/>
    <property type="match status" value="1"/>
</dbReference>
<dbReference type="Gene3D" id="3.40.50.1820">
    <property type="entry name" value="alpha/beta hydrolase"/>
    <property type="match status" value="1"/>
</dbReference>
<evidence type="ECO:0000259" key="1">
    <source>
        <dbReference type="Pfam" id="PF12146"/>
    </source>
</evidence>
<evidence type="ECO:0000313" key="2">
    <source>
        <dbReference type="EMBL" id="MFD2185509.1"/>
    </source>
</evidence>
<name>A0ABW5AUH8_9FLAO</name>
<keyword evidence="2" id="KW-0378">Hydrolase</keyword>
<dbReference type="Proteomes" id="UP001597344">
    <property type="component" value="Unassembled WGS sequence"/>
</dbReference>
<evidence type="ECO:0000313" key="3">
    <source>
        <dbReference type="Proteomes" id="UP001597344"/>
    </source>
</evidence>
<sequence length="274" mass="31077">MQHQEFFFEHKKQQLFGQYWVPNDCKAMVLLVHGMGEHSSRYADYVIPELLAKHIGVITYDNFGHGKSTGKRGHCPNYDALMEVMNGMFSKTKDLAKDFPVFLYGHSMGGNLVINYVLRNKPVIAGSILTSPFLRLAFQPPVWKMTLGKLMQKIAPSVTLSSGLNVNTISRIPEEVEKYQNDPLVHDKVSPNFSFPIIEAGEWAIENASTLETPVLLLHGTDDQIIDYKGSQEFSEKTNQAELVLINGGYHELHKDLEKDKVLKIITKWMQNKL</sequence>
<gene>
    <name evidence="2" type="ORF">ACFSJT_01785</name>
</gene>
<dbReference type="PRINTS" id="PR00111">
    <property type="entry name" value="ABHYDROLASE"/>
</dbReference>
<comment type="caution">
    <text evidence="2">The sequence shown here is derived from an EMBL/GenBank/DDBJ whole genome shotgun (WGS) entry which is preliminary data.</text>
</comment>
<protein>
    <submittedName>
        <fullName evidence="2">Alpha/beta hydrolase</fullName>
    </submittedName>
</protein>
<dbReference type="PANTHER" id="PTHR11614">
    <property type="entry name" value="PHOSPHOLIPASE-RELATED"/>
    <property type="match status" value="1"/>
</dbReference>
<proteinExistence type="predicted"/>
<dbReference type="SUPFAM" id="SSF53474">
    <property type="entry name" value="alpha/beta-Hydrolases"/>
    <property type="match status" value="1"/>
</dbReference>
<feature type="domain" description="Serine aminopeptidase S33" evidence="1">
    <location>
        <begin position="25"/>
        <end position="257"/>
    </location>
</feature>
<dbReference type="GO" id="GO:0016787">
    <property type="term" value="F:hydrolase activity"/>
    <property type="evidence" value="ECO:0007669"/>
    <property type="project" value="UniProtKB-KW"/>
</dbReference>
<dbReference type="EMBL" id="JBHUHY010000002">
    <property type="protein sequence ID" value="MFD2185509.1"/>
    <property type="molecule type" value="Genomic_DNA"/>
</dbReference>
<dbReference type="InterPro" id="IPR029058">
    <property type="entry name" value="AB_hydrolase_fold"/>
</dbReference>
<dbReference type="InterPro" id="IPR022742">
    <property type="entry name" value="Hydrolase_4"/>
</dbReference>
<reference evidence="3" key="1">
    <citation type="journal article" date="2019" name="Int. J. Syst. Evol. Microbiol.">
        <title>The Global Catalogue of Microorganisms (GCM) 10K type strain sequencing project: providing services to taxonomists for standard genome sequencing and annotation.</title>
        <authorList>
            <consortium name="The Broad Institute Genomics Platform"/>
            <consortium name="The Broad Institute Genome Sequencing Center for Infectious Disease"/>
            <person name="Wu L."/>
            <person name="Ma J."/>
        </authorList>
    </citation>
    <scope>NUCLEOTIDE SEQUENCE [LARGE SCALE GENOMIC DNA]</scope>
    <source>
        <strain evidence="3">DT92</strain>
    </source>
</reference>
<dbReference type="InterPro" id="IPR000073">
    <property type="entry name" value="AB_hydrolase_1"/>
</dbReference>
<keyword evidence="3" id="KW-1185">Reference proteome</keyword>
<dbReference type="InterPro" id="IPR051044">
    <property type="entry name" value="MAG_DAG_Lipase"/>
</dbReference>